<dbReference type="Proteomes" id="UP000033483">
    <property type="component" value="Unassembled WGS sequence"/>
</dbReference>
<dbReference type="Pfam" id="PF10276">
    <property type="entry name" value="zf-CHCC"/>
    <property type="match status" value="1"/>
</dbReference>
<reference evidence="2 3" key="1">
    <citation type="submission" date="2015-03" db="EMBL/GenBank/DDBJ databases">
        <authorList>
            <person name="Radwan O."/>
            <person name="Al-Naeli F.A."/>
            <person name="Rendon G.A."/>
            <person name="Fields C."/>
        </authorList>
    </citation>
    <scope>NUCLEOTIDE SEQUENCE [LARGE SCALE GENOMIC DNA]</scope>
    <source>
        <strain evidence="2">CR-DP1</strain>
    </source>
</reference>
<dbReference type="EMBL" id="LAEV01000102">
    <property type="protein sequence ID" value="KKA31037.1"/>
    <property type="molecule type" value="Genomic_DNA"/>
</dbReference>
<comment type="caution">
    <text evidence="2">The sequence shown here is derived from an EMBL/GenBank/DDBJ whole genome shotgun (WGS) entry which is preliminary data.</text>
</comment>
<feature type="domain" description="Zinc finger CHCC-type" evidence="1">
    <location>
        <begin position="104"/>
        <end position="139"/>
    </location>
</feature>
<gene>
    <name evidence="2" type="ORF">TD95_002967</name>
</gene>
<dbReference type="OrthoDB" id="307899at2759"/>
<keyword evidence="3" id="KW-1185">Reference proteome</keyword>
<dbReference type="PANTHER" id="PTHR13156">
    <property type="entry name" value="NADH-UBIQUINONE OXIDOREDUCTASE 13 KD-A SUBUNIT"/>
    <property type="match status" value="1"/>
</dbReference>
<dbReference type="GO" id="GO:0005739">
    <property type="term" value="C:mitochondrion"/>
    <property type="evidence" value="ECO:0007669"/>
    <property type="project" value="GOC"/>
</dbReference>
<dbReference type="PANTHER" id="PTHR13156:SF0">
    <property type="entry name" value="NADH DEHYDROGENASE [UBIQUINONE] IRON-SULFUR PROTEIN 6, MITOCHONDRIAL"/>
    <property type="match status" value="1"/>
</dbReference>
<sequence length="159" mass="17360">MTPQLRVLSRSFGLASASSRRAFSMTARALSAGSDAVVTKNDSVPAVVTQQAPNRVEVWAPSQQPRHKAMTGPRFEQTDFEAQPAPYSAMALVHEQPVRWTHDKVAVCDGGVGPAGHPRIFINTDKPKICVCNYCGTPFANEHHRKHIEAQPETAYPLA</sequence>
<evidence type="ECO:0000313" key="2">
    <source>
        <dbReference type="EMBL" id="KKA31037.1"/>
    </source>
</evidence>
<protein>
    <recommendedName>
        <fullName evidence="1">Zinc finger CHCC-type domain-containing protein</fullName>
    </recommendedName>
</protein>
<evidence type="ECO:0000259" key="1">
    <source>
        <dbReference type="Pfam" id="PF10276"/>
    </source>
</evidence>
<dbReference type="FunFam" id="2.60.260.40:FF:000003">
    <property type="entry name" value="NADH dehydrogenase [ubiquinone] iron-sulfur protein 6, mitochondrial"/>
    <property type="match status" value="1"/>
</dbReference>
<dbReference type="InterPro" id="IPR019401">
    <property type="entry name" value="Znf_CHCC"/>
</dbReference>
<evidence type="ECO:0000313" key="3">
    <source>
        <dbReference type="Proteomes" id="UP000033483"/>
    </source>
</evidence>
<name>A0A0F4ZKG9_9PEZI</name>
<proteinExistence type="predicted"/>
<dbReference type="AlphaFoldDB" id="A0A0F4ZKG9"/>
<organism evidence="2 3">
    <name type="scientific">Thielaviopsis punctulata</name>
    <dbReference type="NCBI Taxonomy" id="72032"/>
    <lineage>
        <taxon>Eukaryota</taxon>
        <taxon>Fungi</taxon>
        <taxon>Dikarya</taxon>
        <taxon>Ascomycota</taxon>
        <taxon>Pezizomycotina</taxon>
        <taxon>Sordariomycetes</taxon>
        <taxon>Hypocreomycetidae</taxon>
        <taxon>Microascales</taxon>
        <taxon>Ceratocystidaceae</taxon>
        <taxon>Thielaviopsis</taxon>
    </lineage>
</organism>
<dbReference type="GO" id="GO:0006120">
    <property type="term" value="P:mitochondrial electron transport, NADH to ubiquinone"/>
    <property type="evidence" value="ECO:0007669"/>
    <property type="project" value="TreeGrafter"/>
</dbReference>
<dbReference type="Gene3D" id="2.60.260.40">
    <property type="entry name" value="q5lls5 like domains"/>
    <property type="match status" value="1"/>
</dbReference>
<accession>A0A0F4ZKG9</accession>